<name>A0A7I9VQQ4_9BACT</name>
<dbReference type="InterPro" id="IPR036390">
    <property type="entry name" value="WH_DNA-bd_sf"/>
</dbReference>
<gene>
    <name evidence="1" type="ORF">AMYX_31600</name>
</gene>
<evidence type="ECO:0000313" key="1">
    <source>
        <dbReference type="EMBL" id="GEJ58419.1"/>
    </source>
</evidence>
<comment type="caution">
    <text evidence="1">The sequence shown here is derived from an EMBL/GenBank/DDBJ whole genome shotgun (WGS) entry which is preliminary data.</text>
</comment>
<dbReference type="SUPFAM" id="SSF46785">
    <property type="entry name" value="Winged helix' DNA-binding domain"/>
    <property type="match status" value="1"/>
</dbReference>
<evidence type="ECO:0000313" key="2">
    <source>
        <dbReference type="Proteomes" id="UP000503640"/>
    </source>
</evidence>
<reference evidence="2" key="1">
    <citation type="journal article" date="2020" name="Appl. Environ. Microbiol.">
        <title>Diazotrophic Anaeromyxobacter Isolates from Soils.</title>
        <authorList>
            <person name="Masuda Y."/>
            <person name="Yamanaka H."/>
            <person name="Xu Z.X."/>
            <person name="Shiratori Y."/>
            <person name="Aono T."/>
            <person name="Amachi S."/>
            <person name="Senoo K."/>
            <person name="Itoh H."/>
        </authorList>
    </citation>
    <scope>NUCLEOTIDE SEQUENCE [LARGE SCALE GENOMIC DNA]</scope>
    <source>
        <strain evidence="2">R267</strain>
    </source>
</reference>
<dbReference type="AlphaFoldDB" id="A0A7I9VQQ4"/>
<dbReference type="EMBL" id="BJTG01000007">
    <property type="protein sequence ID" value="GEJ58419.1"/>
    <property type="molecule type" value="Genomic_DNA"/>
</dbReference>
<proteinExistence type="predicted"/>
<dbReference type="Gene3D" id="1.10.10.10">
    <property type="entry name" value="Winged helix-like DNA-binding domain superfamily/Winged helix DNA-binding domain"/>
    <property type="match status" value="1"/>
</dbReference>
<dbReference type="RefSeq" id="WP_176066940.1">
    <property type="nucleotide sequence ID" value="NZ_BJTG01000007.1"/>
</dbReference>
<dbReference type="Proteomes" id="UP000503640">
    <property type="component" value="Unassembled WGS sequence"/>
</dbReference>
<dbReference type="InterPro" id="IPR036388">
    <property type="entry name" value="WH-like_DNA-bd_sf"/>
</dbReference>
<accession>A0A7I9VQQ4</accession>
<protein>
    <submittedName>
        <fullName evidence="1">Uncharacterized protein</fullName>
    </submittedName>
</protein>
<organism evidence="1 2">
    <name type="scientific">Anaeromyxobacter diazotrophicus</name>
    <dbReference type="NCBI Taxonomy" id="2590199"/>
    <lineage>
        <taxon>Bacteria</taxon>
        <taxon>Pseudomonadati</taxon>
        <taxon>Myxococcota</taxon>
        <taxon>Myxococcia</taxon>
        <taxon>Myxococcales</taxon>
        <taxon>Cystobacterineae</taxon>
        <taxon>Anaeromyxobacteraceae</taxon>
        <taxon>Anaeromyxobacter</taxon>
    </lineage>
</organism>
<sequence length="77" mass="8360">MAKKDATTYDLLVQMKLTNRLLAAPLKQTMGQKELVRLLSTTGATAQDIADVLDTTPATVATTLQRLKRNGKKGSDE</sequence>
<keyword evidence="2" id="KW-1185">Reference proteome</keyword>